<reference evidence="3 4" key="1">
    <citation type="submission" date="2024-10" db="EMBL/GenBank/DDBJ databases">
        <authorList>
            <person name="Ryan C."/>
        </authorList>
    </citation>
    <scope>NUCLEOTIDE SEQUENCE [LARGE SCALE GENOMIC DNA]</scope>
</reference>
<dbReference type="Gene3D" id="2.40.10.120">
    <property type="match status" value="1"/>
</dbReference>
<dbReference type="Pfam" id="PF17820">
    <property type="entry name" value="PDZ_6"/>
    <property type="match status" value="1"/>
</dbReference>
<evidence type="ECO:0000313" key="4">
    <source>
        <dbReference type="Proteomes" id="UP001497457"/>
    </source>
</evidence>
<dbReference type="InterPro" id="IPR001478">
    <property type="entry name" value="PDZ"/>
</dbReference>
<dbReference type="Proteomes" id="UP001497457">
    <property type="component" value="Unassembled WGS sequence"/>
</dbReference>
<organism evidence="3 4">
    <name type="scientific">Urochloa decumbens</name>
    <dbReference type="NCBI Taxonomy" id="240449"/>
    <lineage>
        <taxon>Eukaryota</taxon>
        <taxon>Viridiplantae</taxon>
        <taxon>Streptophyta</taxon>
        <taxon>Embryophyta</taxon>
        <taxon>Tracheophyta</taxon>
        <taxon>Spermatophyta</taxon>
        <taxon>Magnoliopsida</taxon>
        <taxon>Liliopsida</taxon>
        <taxon>Poales</taxon>
        <taxon>Poaceae</taxon>
        <taxon>PACMAD clade</taxon>
        <taxon>Panicoideae</taxon>
        <taxon>Panicodae</taxon>
        <taxon>Paniceae</taxon>
        <taxon>Melinidinae</taxon>
        <taxon>Urochloa</taxon>
    </lineage>
</organism>
<name>A0ABC9GYA9_9POAL</name>
<evidence type="ECO:0000259" key="2">
    <source>
        <dbReference type="PROSITE" id="PS50106"/>
    </source>
</evidence>
<dbReference type="SUPFAM" id="SSF50156">
    <property type="entry name" value="PDZ domain-like"/>
    <property type="match status" value="1"/>
</dbReference>
<gene>
    <name evidence="3" type="ORF">URODEC1_LOCUS120267</name>
</gene>
<keyword evidence="4" id="KW-1185">Reference proteome</keyword>
<dbReference type="PANTHER" id="PTHR47389">
    <property type="entry name" value="OS09G0436400 PROTEIN"/>
    <property type="match status" value="1"/>
</dbReference>
<dbReference type="InterPro" id="IPR036034">
    <property type="entry name" value="PDZ_sf"/>
</dbReference>
<feature type="region of interest" description="Disordered" evidence="1">
    <location>
        <begin position="1"/>
        <end position="25"/>
    </location>
</feature>
<proteinExistence type="predicted"/>
<dbReference type="PROSITE" id="PS50106">
    <property type="entry name" value="PDZ"/>
    <property type="match status" value="1"/>
</dbReference>
<feature type="domain" description="PDZ" evidence="2">
    <location>
        <begin position="347"/>
        <end position="380"/>
    </location>
</feature>
<evidence type="ECO:0000313" key="3">
    <source>
        <dbReference type="EMBL" id="CAM0146740.1"/>
    </source>
</evidence>
<dbReference type="Gene3D" id="2.30.42.10">
    <property type="match status" value="1"/>
</dbReference>
<dbReference type="Pfam" id="PF13365">
    <property type="entry name" value="Trypsin_2"/>
    <property type="match status" value="1"/>
</dbReference>
<dbReference type="SUPFAM" id="SSF50494">
    <property type="entry name" value="Trypsin-like serine proteases"/>
    <property type="match status" value="1"/>
</dbReference>
<comment type="caution">
    <text evidence="3">The sequence shown here is derived from an EMBL/GenBank/DDBJ whole genome shotgun (WGS) entry which is preliminary data.</text>
</comment>
<evidence type="ECO:0000256" key="1">
    <source>
        <dbReference type="SAM" id="MobiDB-lite"/>
    </source>
</evidence>
<dbReference type="PANTHER" id="PTHR47389:SF4">
    <property type="entry name" value="OS09G0436400 PROTEIN"/>
    <property type="match status" value="1"/>
</dbReference>
<dbReference type="EMBL" id="CAXIPR030000648">
    <property type="protein sequence ID" value="CAM0146740.1"/>
    <property type="molecule type" value="Genomic_DNA"/>
</dbReference>
<dbReference type="SMART" id="SM00228">
    <property type="entry name" value="PDZ"/>
    <property type="match status" value="1"/>
</dbReference>
<protein>
    <recommendedName>
        <fullName evidence="2">PDZ domain-containing protein</fullName>
    </recommendedName>
</protein>
<dbReference type="InterPro" id="IPR009003">
    <property type="entry name" value="Peptidase_S1_PA"/>
</dbReference>
<dbReference type="AlphaFoldDB" id="A0ABC9GYA9"/>
<accession>A0ABC9GYA9</accession>
<dbReference type="InterPro" id="IPR041489">
    <property type="entry name" value="PDZ_6"/>
</dbReference>
<sequence length="504" mass="56282">MPRKNQDYGNIGGEKGSMSKKQKTLVQSNFNPKDSLPVVDDLTRELRSFFLPRGYPMPPGLAVGLHLVNKFEDRFDNLDGYMEEHAKLKLVASRMSQSVVSLASFKGKERFFVCTGTIVRHMPSKMTILTSASLVGGHGDEAKIVNQLKIKVRLPGGKLVEGKLWKYDFHYNIAVVNTKSFPELHASHIPCEVQLNFESPQTNLVAIGRCFESGELMATSGTLLYKSSRLDCQELLMSTCKITKAGIGGPLVSSGGNFVGMNFYAENETPFLPVNMLWKCFKHFETFGCKRTNRLDKSDPFLSVCEIQGIVCVRVVRPWFGLRVGSLWAEKLSICEEIHNSFPNARGVYVEMVSDGSPAAACGIKVGDIISKLDGVALSNAQEFHELIWYKTESAVGFAEGMKVCVLRPSDVCEFYVTLNAEVVDINKSNSRWPVPKPEWIYPSTNNDDSDFTFVQDIPKSYREEPLSDLYAKQPSGYVPYYSEDTRSFLNRKSSASGSYFSVE</sequence>